<protein>
    <submittedName>
        <fullName evidence="1">Uncharacterized protein</fullName>
    </submittedName>
</protein>
<organism evidence="1 2">
    <name type="scientific">Austropuccinia psidii MF-1</name>
    <dbReference type="NCBI Taxonomy" id="1389203"/>
    <lineage>
        <taxon>Eukaryota</taxon>
        <taxon>Fungi</taxon>
        <taxon>Dikarya</taxon>
        <taxon>Basidiomycota</taxon>
        <taxon>Pucciniomycotina</taxon>
        <taxon>Pucciniomycetes</taxon>
        <taxon>Pucciniales</taxon>
        <taxon>Sphaerophragmiaceae</taxon>
        <taxon>Austropuccinia</taxon>
    </lineage>
</organism>
<sequence>MPTLKPATSLQIVLTPAPLLRWFQARIWGLFSKITYNGHIQSFITKLRKSLDEVKTVGIKVGSKTLAFSILTKLPDDFNSLIENLTLNTDTQGNPDTILNLLHDSVLIEEALNVSNNGIALNREVFKYKTIHYFINRRNNPLSNPPPEYHPDKY</sequence>
<proteinExistence type="predicted"/>
<comment type="caution">
    <text evidence="1">The sequence shown here is derived from an EMBL/GenBank/DDBJ whole genome shotgun (WGS) entry which is preliminary data.</text>
</comment>
<dbReference type="EMBL" id="AVOT02008354">
    <property type="protein sequence ID" value="MBW0485848.1"/>
    <property type="molecule type" value="Genomic_DNA"/>
</dbReference>
<keyword evidence="2" id="KW-1185">Reference proteome</keyword>
<reference evidence="1" key="1">
    <citation type="submission" date="2021-03" db="EMBL/GenBank/DDBJ databases">
        <title>Draft genome sequence of rust myrtle Austropuccinia psidii MF-1, a brazilian biotype.</title>
        <authorList>
            <person name="Quecine M.C."/>
            <person name="Pachon D.M.R."/>
            <person name="Bonatelli M.L."/>
            <person name="Correr F.H."/>
            <person name="Franceschini L.M."/>
            <person name="Leite T.F."/>
            <person name="Margarido G.R.A."/>
            <person name="Almeida C.A."/>
            <person name="Ferrarezi J.A."/>
            <person name="Labate C.A."/>
        </authorList>
    </citation>
    <scope>NUCLEOTIDE SEQUENCE</scope>
    <source>
        <strain evidence="1">MF-1</strain>
    </source>
</reference>
<name>A0A9Q3CN25_9BASI</name>
<evidence type="ECO:0000313" key="2">
    <source>
        <dbReference type="Proteomes" id="UP000765509"/>
    </source>
</evidence>
<accession>A0A9Q3CN25</accession>
<dbReference type="Proteomes" id="UP000765509">
    <property type="component" value="Unassembled WGS sequence"/>
</dbReference>
<dbReference type="OrthoDB" id="97058at2759"/>
<evidence type="ECO:0000313" key="1">
    <source>
        <dbReference type="EMBL" id="MBW0485848.1"/>
    </source>
</evidence>
<gene>
    <name evidence="1" type="ORF">O181_025563</name>
</gene>
<dbReference type="AlphaFoldDB" id="A0A9Q3CN25"/>